<evidence type="ECO:0000313" key="2">
    <source>
        <dbReference type="Proteomes" id="UP000299102"/>
    </source>
</evidence>
<dbReference type="EMBL" id="BGZK01000712">
    <property type="protein sequence ID" value="GBP57271.1"/>
    <property type="molecule type" value="Genomic_DNA"/>
</dbReference>
<dbReference type="AlphaFoldDB" id="A0A4C1X0S0"/>
<proteinExistence type="predicted"/>
<dbReference type="Proteomes" id="UP000299102">
    <property type="component" value="Unassembled WGS sequence"/>
</dbReference>
<evidence type="ECO:0000313" key="1">
    <source>
        <dbReference type="EMBL" id="GBP57271.1"/>
    </source>
</evidence>
<comment type="caution">
    <text evidence="1">The sequence shown here is derived from an EMBL/GenBank/DDBJ whole genome shotgun (WGS) entry which is preliminary data.</text>
</comment>
<reference evidence="1 2" key="1">
    <citation type="journal article" date="2019" name="Commun. Biol.">
        <title>The bagworm genome reveals a unique fibroin gene that provides high tensile strength.</title>
        <authorList>
            <person name="Kono N."/>
            <person name="Nakamura H."/>
            <person name="Ohtoshi R."/>
            <person name="Tomita M."/>
            <person name="Numata K."/>
            <person name="Arakawa K."/>
        </authorList>
    </citation>
    <scope>NUCLEOTIDE SEQUENCE [LARGE SCALE GENOMIC DNA]</scope>
</reference>
<sequence length="91" mass="9926">MCSWNDTAITGIRCNNSCFYFEPLGVTTEQILSKHPLEAGQRINSGGRAIRLITAKQRPSSKHVASAGADAGNKLLLDDCNTETILFAERM</sequence>
<gene>
    <name evidence="1" type="ORF">EVAR_44088_1</name>
</gene>
<organism evidence="1 2">
    <name type="scientific">Eumeta variegata</name>
    <name type="common">Bagworm moth</name>
    <name type="synonym">Eumeta japonica</name>
    <dbReference type="NCBI Taxonomy" id="151549"/>
    <lineage>
        <taxon>Eukaryota</taxon>
        <taxon>Metazoa</taxon>
        <taxon>Ecdysozoa</taxon>
        <taxon>Arthropoda</taxon>
        <taxon>Hexapoda</taxon>
        <taxon>Insecta</taxon>
        <taxon>Pterygota</taxon>
        <taxon>Neoptera</taxon>
        <taxon>Endopterygota</taxon>
        <taxon>Lepidoptera</taxon>
        <taxon>Glossata</taxon>
        <taxon>Ditrysia</taxon>
        <taxon>Tineoidea</taxon>
        <taxon>Psychidae</taxon>
        <taxon>Oiketicinae</taxon>
        <taxon>Eumeta</taxon>
    </lineage>
</organism>
<accession>A0A4C1X0S0</accession>
<keyword evidence="2" id="KW-1185">Reference proteome</keyword>
<protein>
    <submittedName>
        <fullName evidence="1">Uncharacterized protein</fullName>
    </submittedName>
</protein>
<name>A0A4C1X0S0_EUMVA</name>